<dbReference type="Pfam" id="PF13407">
    <property type="entry name" value="Peripla_BP_4"/>
    <property type="match status" value="1"/>
</dbReference>
<feature type="signal peptide" evidence="3">
    <location>
        <begin position="1"/>
        <end position="24"/>
    </location>
</feature>
<dbReference type="EMBL" id="QPJL01000004">
    <property type="protein sequence ID" value="RCW86774.1"/>
    <property type="molecule type" value="Genomic_DNA"/>
</dbReference>
<protein>
    <submittedName>
        <fullName evidence="5">Monosaccharide ABC transporter substrate-binding protein (CUT2 family)</fullName>
    </submittedName>
</protein>
<proteinExistence type="inferred from homology"/>
<evidence type="ECO:0000256" key="1">
    <source>
        <dbReference type="ARBA" id="ARBA00004418"/>
    </source>
</evidence>
<dbReference type="RefSeq" id="WP_245948611.1">
    <property type="nucleotide sequence ID" value="NZ_QPJL01000004.1"/>
</dbReference>
<feature type="domain" description="Periplasmic binding protein" evidence="4">
    <location>
        <begin position="27"/>
        <end position="285"/>
    </location>
</feature>
<keyword evidence="6" id="KW-1185">Reference proteome</keyword>
<evidence type="ECO:0000256" key="3">
    <source>
        <dbReference type="SAM" id="SignalP"/>
    </source>
</evidence>
<comment type="subcellular location">
    <subcellularLocation>
        <location evidence="1">Periplasm</location>
    </subcellularLocation>
</comment>
<dbReference type="SUPFAM" id="SSF53822">
    <property type="entry name" value="Periplasmic binding protein-like I"/>
    <property type="match status" value="1"/>
</dbReference>
<dbReference type="InterPro" id="IPR028082">
    <property type="entry name" value="Peripla_BP_I"/>
</dbReference>
<keyword evidence="3" id="KW-0732">Signal</keyword>
<dbReference type="InterPro" id="IPR050555">
    <property type="entry name" value="Bact_Solute-Bind_Prot2"/>
</dbReference>
<dbReference type="InterPro" id="IPR025997">
    <property type="entry name" value="SBP_2_dom"/>
</dbReference>
<evidence type="ECO:0000259" key="4">
    <source>
        <dbReference type="Pfam" id="PF13407"/>
    </source>
</evidence>
<dbReference type="Proteomes" id="UP000253345">
    <property type="component" value="Unassembled WGS sequence"/>
</dbReference>
<dbReference type="GO" id="GO:0030288">
    <property type="term" value="C:outer membrane-bounded periplasmic space"/>
    <property type="evidence" value="ECO:0007669"/>
    <property type="project" value="TreeGrafter"/>
</dbReference>
<evidence type="ECO:0000313" key="5">
    <source>
        <dbReference type="EMBL" id="RCW86774.1"/>
    </source>
</evidence>
<dbReference type="Gene3D" id="3.40.50.2300">
    <property type="match status" value="2"/>
</dbReference>
<evidence type="ECO:0000313" key="6">
    <source>
        <dbReference type="Proteomes" id="UP000253345"/>
    </source>
</evidence>
<reference evidence="5 6" key="1">
    <citation type="submission" date="2018-07" db="EMBL/GenBank/DDBJ databases">
        <title>Genomic Encyclopedia of Type Strains, Phase III (KMG-III): the genomes of soil and plant-associated and newly described type strains.</title>
        <authorList>
            <person name="Whitman W."/>
        </authorList>
    </citation>
    <scope>NUCLEOTIDE SEQUENCE [LARGE SCALE GENOMIC DNA]</scope>
    <source>
        <strain evidence="5 6">CECT 8525</strain>
    </source>
</reference>
<name>A0A368Z8J2_9RHOB</name>
<evidence type="ECO:0000256" key="2">
    <source>
        <dbReference type="ARBA" id="ARBA00007639"/>
    </source>
</evidence>
<dbReference type="GO" id="GO:0030246">
    <property type="term" value="F:carbohydrate binding"/>
    <property type="evidence" value="ECO:0007669"/>
    <property type="project" value="TreeGrafter"/>
</dbReference>
<dbReference type="PANTHER" id="PTHR30036:SF7">
    <property type="entry name" value="ABC TRANSPORTER PERIPLASMIC-BINDING PROTEIN YPHF"/>
    <property type="match status" value="1"/>
</dbReference>
<dbReference type="PANTHER" id="PTHR30036">
    <property type="entry name" value="D-XYLOSE-BINDING PERIPLASMIC PROTEIN"/>
    <property type="match status" value="1"/>
</dbReference>
<sequence length="319" mass="32786">MMNMRKNMLAAMLASVALTGAASAADIAVIAGSANDAFFNRVKKGVDDAALVVQANGGTVNYLTTQNYDNFGPDLVQLINTAVSQGVDGIAIPVWVAESQVPALKSAADQGIKIMMYNSGAEVKEQIAGINYFGSDEFVAGEAGGAYMAKKGAKKILCHIHVPGAVNLERRCDGIVAGAEANGATVMRLPTPASIDSDVTGTSEALKAELLKDPSIDAVITMGAWASDAATIAIQQAGRPVLLGTFDLSPSVLERIKAGTQTMAIDQQPYAQAFLATTMLAAYIDFGIDLPTDPVLTGPGIVDAGNIDAALVGVAAGAR</sequence>
<accession>A0A368Z8J2</accession>
<comment type="similarity">
    <text evidence="2">Belongs to the bacterial solute-binding protein 2 family.</text>
</comment>
<gene>
    <name evidence="5" type="ORF">DFP89_104161</name>
</gene>
<organism evidence="5 6">
    <name type="scientific">Paracoccus lutimaris</name>
    <dbReference type="NCBI Taxonomy" id="1490030"/>
    <lineage>
        <taxon>Bacteria</taxon>
        <taxon>Pseudomonadati</taxon>
        <taxon>Pseudomonadota</taxon>
        <taxon>Alphaproteobacteria</taxon>
        <taxon>Rhodobacterales</taxon>
        <taxon>Paracoccaceae</taxon>
        <taxon>Paracoccus</taxon>
    </lineage>
</organism>
<dbReference type="AlphaFoldDB" id="A0A368Z8J2"/>
<comment type="caution">
    <text evidence="5">The sequence shown here is derived from an EMBL/GenBank/DDBJ whole genome shotgun (WGS) entry which is preliminary data.</text>
</comment>
<feature type="chain" id="PRO_5016705270" evidence="3">
    <location>
        <begin position="25"/>
        <end position="319"/>
    </location>
</feature>